<protein>
    <submittedName>
        <fullName evidence="1 2">Uncharacterized protein</fullName>
    </submittedName>
</protein>
<dbReference type="EnsemblMetazoa" id="ADAC010269-RA">
    <property type="protein sequence ID" value="ADAC010269-PA"/>
    <property type="gene ID" value="ADAC010269"/>
</dbReference>
<dbReference type="EMBL" id="ADMH02002162">
    <property type="protein sequence ID" value="ETN58154.1"/>
    <property type="molecule type" value="Genomic_DNA"/>
</dbReference>
<reference evidence="1" key="3">
    <citation type="journal article" date="2013" name="Nucleic Acids Res.">
        <title>The genome of Anopheles darlingi, the main neotropical malaria vector.</title>
        <authorList>
            <person name="Marinotti O."/>
            <person name="Cerqueira G.C."/>
            <person name="de Almeida L.G."/>
            <person name="Ferro M.I."/>
            <person name="Loreto E.L."/>
            <person name="Zaha A."/>
            <person name="Teixeira S.M."/>
            <person name="Wespiser A.R."/>
            <person name="Almeida E Silva A."/>
            <person name="Schlindwein A.D."/>
            <person name="Pacheco A.C."/>
            <person name="Silva A.L."/>
            <person name="Graveley B.R."/>
            <person name="Walenz B.P."/>
            <person name="Lima Bde A."/>
            <person name="Ribeiro C.A."/>
            <person name="Nunes-Silva C.G."/>
            <person name="de Carvalho C.R."/>
            <person name="Soares C.M."/>
            <person name="de Menezes C.B."/>
            <person name="Matiolli C."/>
            <person name="Caffrey D."/>
            <person name="Araujo D.A."/>
            <person name="de Oliveira D.M."/>
            <person name="Golenbock D."/>
            <person name="Grisard E.C."/>
            <person name="Fantinatti-Garboggini F."/>
            <person name="de Carvalho F.M."/>
            <person name="Barcellos F.G."/>
            <person name="Prosdocimi F."/>
            <person name="May G."/>
            <person name="Azevedo Junior G.M."/>
            <person name="Guimaraes G.M."/>
            <person name="Goldman G.H."/>
            <person name="Padilha I.Q."/>
            <person name="Batista Jda S."/>
            <person name="Ferro J.A."/>
            <person name="Ribeiro J.M."/>
            <person name="Fietto J.L."/>
            <person name="Dabbas K.M."/>
            <person name="Cerdeira L."/>
            <person name="Agnez-Lima L.F."/>
            <person name="Brocchi M."/>
            <person name="de Carvalho M.O."/>
            <person name="Teixeira Mde M."/>
            <person name="Diniz Maia Mde M."/>
            <person name="Goldman M.H."/>
            <person name="Cruz Schneider M.P."/>
            <person name="Felipe M.S."/>
            <person name="Hungria M."/>
            <person name="Nicolas M.F."/>
            <person name="Pereira M."/>
            <person name="Montes M.A."/>
            <person name="Cantao M.E."/>
            <person name="Vincentz M."/>
            <person name="Rafael M.S."/>
            <person name="Silverman N."/>
            <person name="Stoco P.H."/>
            <person name="Souza R.C."/>
            <person name="Vicentini R."/>
            <person name="Gazzinelli R.T."/>
            <person name="Neves Rde O."/>
            <person name="Silva R."/>
            <person name="Astolfi-Filho S."/>
            <person name="Maciel T.E."/>
            <person name="Urmenyi T.P."/>
            <person name="Tadei W.P."/>
            <person name="Camargo E.P."/>
            <person name="de Vasconcelos A.T."/>
        </authorList>
    </citation>
    <scope>NUCLEOTIDE SEQUENCE</scope>
</reference>
<name>W5J5U6_ANODA</name>
<reference evidence="1" key="2">
    <citation type="submission" date="2010-05" db="EMBL/GenBank/DDBJ databases">
        <authorList>
            <person name="Almeida L.G."/>
            <person name="Nicolas M.F."/>
            <person name="Souza R.C."/>
            <person name="Vasconcelos A.T.R."/>
        </authorList>
    </citation>
    <scope>NUCLEOTIDE SEQUENCE</scope>
</reference>
<evidence type="ECO:0000313" key="1">
    <source>
        <dbReference type="EMBL" id="ETN58154.1"/>
    </source>
</evidence>
<sequence>MATISIMAAVVIYNRAQNAEPSLAHLTSFYQSTFATEYNRTNEHRSNEPPLSVCVPTSVSASASASIELLISGQVIRIHVIRHPNIIIIIQ</sequence>
<organism evidence="1">
    <name type="scientific">Anopheles darlingi</name>
    <name type="common">Mosquito</name>
    <dbReference type="NCBI Taxonomy" id="43151"/>
    <lineage>
        <taxon>Eukaryota</taxon>
        <taxon>Metazoa</taxon>
        <taxon>Ecdysozoa</taxon>
        <taxon>Arthropoda</taxon>
        <taxon>Hexapoda</taxon>
        <taxon>Insecta</taxon>
        <taxon>Pterygota</taxon>
        <taxon>Neoptera</taxon>
        <taxon>Endopterygota</taxon>
        <taxon>Diptera</taxon>
        <taxon>Nematocera</taxon>
        <taxon>Culicoidea</taxon>
        <taxon>Culicidae</taxon>
        <taxon>Anophelinae</taxon>
        <taxon>Anopheles</taxon>
    </lineage>
</organism>
<dbReference type="VEuPathDB" id="VectorBase:ADAC010269"/>
<gene>
    <name evidence="1" type="ORF">AND_010269</name>
</gene>
<dbReference type="Proteomes" id="UP000000673">
    <property type="component" value="Unassembled WGS sequence"/>
</dbReference>
<keyword evidence="3" id="KW-1185">Reference proteome</keyword>
<evidence type="ECO:0000313" key="2">
    <source>
        <dbReference type="EnsemblMetazoa" id="ADAC010269-PA"/>
    </source>
</evidence>
<dbReference type="HOGENOM" id="CLU_2428854_0_0_1"/>
<proteinExistence type="predicted"/>
<reference evidence="2" key="4">
    <citation type="submission" date="2015-06" db="UniProtKB">
        <authorList>
            <consortium name="EnsemblMetazoa"/>
        </authorList>
    </citation>
    <scope>IDENTIFICATION</scope>
</reference>
<reference evidence="1 3" key="1">
    <citation type="journal article" date="2010" name="BMC Genomics">
        <title>Combination of measures distinguishes pre-miRNAs from other stem-loops in the genome of the newly sequenced Anopheles darlingi.</title>
        <authorList>
            <person name="Mendes N.D."/>
            <person name="Freitas A.T."/>
            <person name="Vasconcelos A.T."/>
            <person name="Sagot M.F."/>
        </authorList>
    </citation>
    <scope>NUCLEOTIDE SEQUENCE</scope>
</reference>
<accession>W5J5U6</accession>
<evidence type="ECO:0000313" key="3">
    <source>
        <dbReference type="Proteomes" id="UP000000673"/>
    </source>
</evidence>
<dbReference type="AlphaFoldDB" id="W5J5U6"/>